<dbReference type="SUPFAM" id="SSF51161">
    <property type="entry name" value="Trimeric LpxA-like enzymes"/>
    <property type="match status" value="1"/>
</dbReference>
<dbReference type="PANTHER" id="PTHR43378:SF2">
    <property type="entry name" value="UDP-3-O-ACYLGLUCOSAMINE N-ACYLTRANSFERASE 1, MITOCHONDRIAL-RELATED"/>
    <property type="match status" value="1"/>
</dbReference>
<dbReference type="Pfam" id="PF04613">
    <property type="entry name" value="LpxD"/>
    <property type="match status" value="1"/>
</dbReference>
<comment type="catalytic activity">
    <reaction evidence="7">
        <text>a UDP-3-O-[(3R)-3-hydroxyacyl]-alpha-D-glucosamine + a (3R)-hydroxyacyl-[ACP] = a UDP-2-N,3-O-bis[(3R)-3-hydroxyacyl]-alpha-D-glucosamine + holo-[ACP] + H(+)</text>
        <dbReference type="Rhea" id="RHEA:53836"/>
        <dbReference type="Rhea" id="RHEA-COMP:9685"/>
        <dbReference type="Rhea" id="RHEA-COMP:9945"/>
        <dbReference type="ChEBI" id="CHEBI:15378"/>
        <dbReference type="ChEBI" id="CHEBI:64479"/>
        <dbReference type="ChEBI" id="CHEBI:78827"/>
        <dbReference type="ChEBI" id="CHEBI:137740"/>
        <dbReference type="ChEBI" id="CHEBI:137748"/>
        <dbReference type="EC" id="2.3.1.191"/>
    </reaction>
</comment>
<feature type="active site" description="Proton acceptor" evidence="7">
    <location>
        <position position="236"/>
    </location>
</feature>
<dbReference type="GO" id="GO:0009245">
    <property type="term" value="P:lipid A biosynthetic process"/>
    <property type="evidence" value="ECO:0007669"/>
    <property type="project" value="UniProtKB-UniRule"/>
</dbReference>
<dbReference type="RefSeq" id="WP_183861218.1">
    <property type="nucleotide sequence ID" value="NZ_JACHFH010000016.1"/>
</dbReference>
<dbReference type="GO" id="GO:0016410">
    <property type="term" value="F:N-acyltransferase activity"/>
    <property type="evidence" value="ECO:0007669"/>
    <property type="project" value="InterPro"/>
</dbReference>
<name>A0A840UGV5_9FIRM</name>
<reference evidence="9 10" key="1">
    <citation type="submission" date="2020-08" db="EMBL/GenBank/DDBJ databases">
        <title>Genomic Encyclopedia of Type Strains, Phase IV (KMG-IV): sequencing the most valuable type-strain genomes for metagenomic binning, comparative biology and taxonomic classification.</title>
        <authorList>
            <person name="Goeker M."/>
        </authorList>
    </citation>
    <scope>NUCLEOTIDE SEQUENCE [LARGE SCALE GENOMIC DNA]</scope>
    <source>
        <strain evidence="9 10">DSM 24661</strain>
    </source>
</reference>
<comment type="similarity">
    <text evidence="7">Belongs to the transferase hexapeptide repeat family. LpxD subfamily.</text>
</comment>
<evidence type="ECO:0000256" key="6">
    <source>
        <dbReference type="ARBA" id="ARBA00023315"/>
    </source>
</evidence>
<dbReference type="Proteomes" id="UP000559117">
    <property type="component" value="Unassembled WGS sequence"/>
</dbReference>
<dbReference type="EMBL" id="JACHFH010000016">
    <property type="protein sequence ID" value="MBB5336356.1"/>
    <property type="molecule type" value="Genomic_DNA"/>
</dbReference>
<dbReference type="PANTHER" id="PTHR43378">
    <property type="entry name" value="UDP-3-O-ACYLGLUCOSAMINE N-ACYLTRANSFERASE"/>
    <property type="match status" value="1"/>
</dbReference>
<keyword evidence="6 7" id="KW-0012">Acyltransferase</keyword>
<evidence type="ECO:0000259" key="8">
    <source>
        <dbReference type="Pfam" id="PF04613"/>
    </source>
</evidence>
<keyword evidence="4 7" id="KW-0677">Repeat</keyword>
<dbReference type="CDD" id="cd03352">
    <property type="entry name" value="LbH_LpxD"/>
    <property type="match status" value="1"/>
</dbReference>
<dbReference type="InterPro" id="IPR007691">
    <property type="entry name" value="LpxD"/>
</dbReference>
<keyword evidence="2 7" id="KW-0441">Lipid A biosynthesis</keyword>
<evidence type="ECO:0000256" key="3">
    <source>
        <dbReference type="ARBA" id="ARBA00022679"/>
    </source>
</evidence>
<comment type="subunit">
    <text evidence="7">Homotrimer.</text>
</comment>
<dbReference type="GO" id="GO:0103118">
    <property type="term" value="F:UDP-3-O-[(3R)-3-hydroxyacyl]-glucosamine N-acyltransferase activity"/>
    <property type="evidence" value="ECO:0007669"/>
    <property type="project" value="UniProtKB-EC"/>
</dbReference>
<organism evidence="9 10">
    <name type="scientific">Pectinatus brassicae</name>
    <dbReference type="NCBI Taxonomy" id="862415"/>
    <lineage>
        <taxon>Bacteria</taxon>
        <taxon>Bacillati</taxon>
        <taxon>Bacillota</taxon>
        <taxon>Negativicutes</taxon>
        <taxon>Selenomonadales</taxon>
        <taxon>Selenomonadaceae</taxon>
        <taxon>Pectinatus</taxon>
    </lineage>
</organism>
<keyword evidence="3 7" id="KW-0808">Transferase</keyword>
<feature type="domain" description="UDP-3-O-[3-hydroxymyristoyl] glucosamine N-acyltransferase non-repeat region" evidence="8">
    <location>
        <begin position="21"/>
        <end position="86"/>
    </location>
</feature>
<comment type="pathway">
    <text evidence="7">Bacterial outer membrane biogenesis; LPS lipid A biosynthesis.</text>
</comment>
<accession>A0A840UGV5</accession>
<dbReference type="HAMAP" id="MF_00523">
    <property type="entry name" value="LpxD"/>
    <property type="match status" value="1"/>
</dbReference>
<keyword evidence="5 7" id="KW-0443">Lipid metabolism</keyword>
<comment type="caution">
    <text evidence="9">The sequence shown here is derived from an EMBL/GenBank/DDBJ whole genome shotgun (WGS) entry which is preliminary data.</text>
</comment>
<evidence type="ECO:0000256" key="4">
    <source>
        <dbReference type="ARBA" id="ARBA00022737"/>
    </source>
</evidence>
<dbReference type="InterPro" id="IPR011004">
    <property type="entry name" value="Trimer_LpxA-like_sf"/>
</dbReference>
<dbReference type="AlphaFoldDB" id="A0A840UGV5"/>
<comment type="function">
    <text evidence="7">Catalyzes the N-acylation of UDP-3-O-acylglucosamine using 3-hydroxyacyl-ACP as the acyl donor. Is involved in the biosynthesis of lipid A, a phosphorylated glycolipid that anchors the lipopolysaccharide to the outer membrane of the cell.</text>
</comment>
<evidence type="ECO:0000256" key="5">
    <source>
        <dbReference type="ARBA" id="ARBA00023098"/>
    </source>
</evidence>
<proteinExistence type="inferred from homology"/>
<dbReference type="InterPro" id="IPR001451">
    <property type="entry name" value="Hexapep"/>
</dbReference>
<dbReference type="NCBIfam" id="TIGR01853">
    <property type="entry name" value="lipid_A_lpxD"/>
    <property type="match status" value="1"/>
</dbReference>
<evidence type="ECO:0000256" key="7">
    <source>
        <dbReference type="HAMAP-Rule" id="MF_00523"/>
    </source>
</evidence>
<dbReference type="Gene3D" id="3.40.1390.10">
    <property type="entry name" value="MurE/MurF, N-terminal domain"/>
    <property type="match status" value="1"/>
</dbReference>
<dbReference type="UniPathway" id="UPA00973"/>
<dbReference type="Gene3D" id="2.160.10.10">
    <property type="entry name" value="Hexapeptide repeat proteins"/>
    <property type="match status" value="1"/>
</dbReference>
<dbReference type="NCBIfam" id="NF002060">
    <property type="entry name" value="PRK00892.1"/>
    <property type="match status" value="1"/>
</dbReference>
<keyword evidence="1 7" id="KW-0444">Lipid biosynthesis</keyword>
<keyword evidence="10" id="KW-1185">Reference proteome</keyword>
<dbReference type="Pfam" id="PF00132">
    <property type="entry name" value="Hexapep"/>
    <property type="match status" value="2"/>
</dbReference>
<evidence type="ECO:0000256" key="1">
    <source>
        <dbReference type="ARBA" id="ARBA00022516"/>
    </source>
</evidence>
<dbReference type="EC" id="2.3.1.191" evidence="7"/>
<gene>
    <name evidence="7" type="primary">lpxD</name>
    <name evidence="9" type="ORF">HNR32_001504</name>
</gene>
<dbReference type="InterPro" id="IPR020573">
    <property type="entry name" value="UDP_GlcNAc_AcTrfase_non-rep"/>
</dbReference>
<dbReference type="GO" id="GO:0016020">
    <property type="term" value="C:membrane"/>
    <property type="evidence" value="ECO:0007669"/>
    <property type="project" value="GOC"/>
</dbReference>
<sequence>MEKTLGELAQLIGGRLQGDANIKIAGVANIAAAKVSDITFAVEPHIEEARTCQAAAVILPEGIEAFAKPVIIVENPRESFIKLVELFTPPLTIKREISDKASIGNNVIIGKNVAIMPFAVVDDNAVIGDDVILYPHTYVGQYARIGNETCLYSNVTVREFCEVGSNVIIHSSTVIGSDGFGFVTKKGKHIKVPQIGNVVVENDVEIGANAAVDRAAMGTTYIRTGTKIDNLVHIGHNCDIGENTLIVAQTGISGSTKVGHNVTFGGQVGTVGHIEIGANSVFAARSGIINNTPENVFYAGFPARPHSEWLRMTAASAHAPQMRKQIKEITRRLEKNKN</sequence>
<protein>
    <recommendedName>
        <fullName evidence="7">UDP-3-O-acylglucosamine N-acyltransferase</fullName>
        <ecNumber evidence="7">2.3.1.191</ecNumber>
    </recommendedName>
</protein>
<evidence type="ECO:0000256" key="2">
    <source>
        <dbReference type="ARBA" id="ARBA00022556"/>
    </source>
</evidence>
<evidence type="ECO:0000313" key="9">
    <source>
        <dbReference type="EMBL" id="MBB5336356.1"/>
    </source>
</evidence>
<evidence type="ECO:0000313" key="10">
    <source>
        <dbReference type="Proteomes" id="UP000559117"/>
    </source>
</evidence>